<dbReference type="InterPro" id="IPR013525">
    <property type="entry name" value="ABC2_TM"/>
</dbReference>
<evidence type="ECO:0000256" key="5">
    <source>
        <dbReference type="SAM" id="Phobius"/>
    </source>
</evidence>
<dbReference type="PANTHER" id="PTHR48040">
    <property type="entry name" value="PLEIOTROPIC DRUG RESISTANCE PROTEIN 1-LIKE ISOFORM X1"/>
    <property type="match status" value="1"/>
</dbReference>
<gene>
    <name evidence="7" type="ORF">NE237_018411</name>
</gene>
<dbReference type="InterPro" id="IPR011025">
    <property type="entry name" value="GproteinA_insert"/>
</dbReference>
<dbReference type="EMBL" id="JAMYWD010000007">
    <property type="protein sequence ID" value="KAJ4966562.1"/>
    <property type="molecule type" value="Genomic_DNA"/>
</dbReference>
<dbReference type="AlphaFoldDB" id="A0A9Q0K9X1"/>
<feature type="domain" description="ABC-2 type transporter transmembrane" evidence="6">
    <location>
        <begin position="44"/>
        <end position="116"/>
    </location>
</feature>
<dbReference type="GO" id="GO:0007165">
    <property type="term" value="P:signal transduction"/>
    <property type="evidence" value="ECO:0007669"/>
    <property type="project" value="InterPro"/>
</dbReference>
<name>A0A9Q0K9X1_9MAGN</name>
<keyword evidence="3 5" id="KW-1133">Transmembrane helix</keyword>
<sequence length="171" mass="19406">MGEKMFRKGEGISKYDKKQFKILKLSMNHFLLLIFSFKAIRSTLIHGFNVFIFGFKMSKQQDLLNLFGAMYTAVFFLGSTNATAVPSLLAIERTVFYRERAAGMNSELPYAFSQVVEISKMDYEPSNMDILYANGITSSNGLACMDFSFPQSAYGSNPDTADEHEPIFFFR</sequence>
<comment type="subcellular location">
    <subcellularLocation>
        <location evidence="1">Membrane</location>
        <topology evidence="1">Multi-pass membrane protein</topology>
    </subcellularLocation>
</comment>
<reference evidence="7" key="1">
    <citation type="journal article" date="2023" name="Plant J.">
        <title>The genome of the king protea, Protea cynaroides.</title>
        <authorList>
            <person name="Chang J."/>
            <person name="Duong T.A."/>
            <person name="Schoeman C."/>
            <person name="Ma X."/>
            <person name="Roodt D."/>
            <person name="Barker N."/>
            <person name="Li Z."/>
            <person name="Van de Peer Y."/>
            <person name="Mizrachi E."/>
        </authorList>
    </citation>
    <scope>NUCLEOTIDE SEQUENCE</scope>
    <source>
        <tissue evidence="7">Young leaves</tissue>
    </source>
</reference>
<proteinExistence type="predicted"/>
<evidence type="ECO:0000256" key="2">
    <source>
        <dbReference type="ARBA" id="ARBA00022692"/>
    </source>
</evidence>
<feature type="transmembrane region" description="Helical" evidence="5">
    <location>
        <begin position="67"/>
        <end position="91"/>
    </location>
</feature>
<dbReference type="Proteomes" id="UP001141806">
    <property type="component" value="Unassembled WGS sequence"/>
</dbReference>
<organism evidence="7 8">
    <name type="scientific">Protea cynaroides</name>
    <dbReference type="NCBI Taxonomy" id="273540"/>
    <lineage>
        <taxon>Eukaryota</taxon>
        <taxon>Viridiplantae</taxon>
        <taxon>Streptophyta</taxon>
        <taxon>Embryophyta</taxon>
        <taxon>Tracheophyta</taxon>
        <taxon>Spermatophyta</taxon>
        <taxon>Magnoliopsida</taxon>
        <taxon>Proteales</taxon>
        <taxon>Proteaceae</taxon>
        <taxon>Protea</taxon>
    </lineage>
</organism>
<dbReference type="OrthoDB" id="66620at2759"/>
<protein>
    <recommendedName>
        <fullName evidence="6">ABC-2 type transporter transmembrane domain-containing protein</fullName>
    </recommendedName>
</protein>
<evidence type="ECO:0000259" key="6">
    <source>
        <dbReference type="Pfam" id="PF01061"/>
    </source>
</evidence>
<evidence type="ECO:0000313" key="8">
    <source>
        <dbReference type="Proteomes" id="UP001141806"/>
    </source>
</evidence>
<keyword evidence="2 5" id="KW-0812">Transmembrane</keyword>
<comment type="caution">
    <text evidence="7">The sequence shown here is derived from an EMBL/GenBank/DDBJ whole genome shotgun (WGS) entry which is preliminary data.</text>
</comment>
<dbReference type="Pfam" id="PF01061">
    <property type="entry name" value="ABC2_membrane"/>
    <property type="match status" value="1"/>
</dbReference>
<keyword evidence="8" id="KW-1185">Reference proteome</keyword>
<dbReference type="Gene3D" id="1.10.400.10">
    <property type="entry name" value="GI Alpha 1, domain 2-like"/>
    <property type="match status" value="1"/>
</dbReference>
<feature type="transmembrane region" description="Helical" evidence="5">
    <location>
        <begin position="30"/>
        <end position="55"/>
    </location>
</feature>
<keyword evidence="4 5" id="KW-0472">Membrane</keyword>
<accession>A0A9Q0K9X1</accession>
<evidence type="ECO:0000256" key="3">
    <source>
        <dbReference type="ARBA" id="ARBA00022989"/>
    </source>
</evidence>
<dbReference type="GO" id="GO:0016020">
    <property type="term" value="C:membrane"/>
    <property type="evidence" value="ECO:0007669"/>
    <property type="project" value="UniProtKB-SubCell"/>
</dbReference>
<dbReference type="SUPFAM" id="SSF47895">
    <property type="entry name" value="Transducin (alpha subunit), insertion domain"/>
    <property type="match status" value="1"/>
</dbReference>
<evidence type="ECO:0000313" key="7">
    <source>
        <dbReference type="EMBL" id="KAJ4966562.1"/>
    </source>
</evidence>
<dbReference type="GO" id="GO:0140359">
    <property type="term" value="F:ABC-type transporter activity"/>
    <property type="evidence" value="ECO:0007669"/>
    <property type="project" value="InterPro"/>
</dbReference>
<evidence type="ECO:0000256" key="1">
    <source>
        <dbReference type="ARBA" id="ARBA00004141"/>
    </source>
</evidence>
<dbReference type="PANTHER" id="PTHR48040:SF60">
    <property type="entry name" value="ABC TRANSPORTER DOMAIN-CONTAINING PROTEIN"/>
    <property type="match status" value="1"/>
</dbReference>
<evidence type="ECO:0000256" key="4">
    <source>
        <dbReference type="ARBA" id="ARBA00023136"/>
    </source>
</evidence>